<evidence type="ECO:0000313" key="4">
    <source>
        <dbReference type="Proteomes" id="UP001164746"/>
    </source>
</evidence>
<proteinExistence type="predicted"/>
<evidence type="ECO:0000256" key="1">
    <source>
        <dbReference type="SAM" id="Coils"/>
    </source>
</evidence>
<sequence>MNRSPRSPNRLAMDASDSFIEERGKTFLVPRRPDSSDGASSSASFASDIDTQLPMVNNKSDRKESQIMAEMREDFERRLERDKRHQEEVIVTLKRELSALTKMSYEYDSLKDHQKTLKHEIGNQQEKITSLKEENVRIKGESAKVQNLMTEIDGLKSENESLRKDKAFLELRTEKLKTVIVEKEHELASMKILMDNQYKRIKLDLTNTKDKFYTEQETLHKGMRKQNLMLSEISEAVRSLAGTSFGGQPVNNPRRERPTGGTHDYVTKSFSSNNLKSKPGPAPGRTVTSTSLEKITVPKPAQSKRKTLGDQLIKK</sequence>
<keyword evidence="1" id="KW-0175">Coiled coil</keyword>
<feature type="region of interest" description="Disordered" evidence="2">
    <location>
        <begin position="23"/>
        <end position="65"/>
    </location>
</feature>
<feature type="compositionally biased region" description="Low complexity" evidence="2">
    <location>
        <begin position="36"/>
        <end position="48"/>
    </location>
</feature>
<feature type="compositionally biased region" description="Basic and acidic residues" evidence="2">
    <location>
        <begin position="23"/>
        <end position="35"/>
    </location>
</feature>
<reference evidence="3" key="1">
    <citation type="submission" date="2022-11" db="EMBL/GenBank/DDBJ databases">
        <title>Centuries of genome instability and evolution in soft-shell clam transmissible cancer (bioRxiv).</title>
        <authorList>
            <person name="Hart S.F.M."/>
            <person name="Yonemitsu M.A."/>
            <person name="Giersch R.M."/>
            <person name="Beal B.F."/>
            <person name="Arriagada G."/>
            <person name="Davis B.W."/>
            <person name="Ostrander E.A."/>
            <person name="Goff S.P."/>
            <person name="Metzger M.J."/>
        </authorList>
    </citation>
    <scope>NUCLEOTIDE SEQUENCE</scope>
    <source>
        <strain evidence="3">MELC-2E11</strain>
        <tissue evidence="3">Siphon/mantle</tissue>
    </source>
</reference>
<gene>
    <name evidence="3" type="ORF">MAR_012095</name>
</gene>
<evidence type="ECO:0000256" key="2">
    <source>
        <dbReference type="SAM" id="MobiDB-lite"/>
    </source>
</evidence>
<protein>
    <submittedName>
        <fullName evidence="3">Uncharacterized protein</fullName>
    </submittedName>
</protein>
<name>A0ABY7G059_MYAAR</name>
<feature type="coiled-coil region" evidence="1">
    <location>
        <begin position="76"/>
        <end position="172"/>
    </location>
</feature>
<organism evidence="3 4">
    <name type="scientific">Mya arenaria</name>
    <name type="common">Soft-shell clam</name>
    <dbReference type="NCBI Taxonomy" id="6604"/>
    <lineage>
        <taxon>Eukaryota</taxon>
        <taxon>Metazoa</taxon>
        <taxon>Spiralia</taxon>
        <taxon>Lophotrochozoa</taxon>
        <taxon>Mollusca</taxon>
        <taxon>Bivalvia</taxon>
        <taxon>Autobranchia</taxon>
        <taxon>Heteroconchia</taxon>
        <taxon>Euheterodonta</taxon>
        <taxon>Imparidentia</taxon>
        <taxon>Neoheterodontei</taxon>
        <taxon>Myida</taxon>
        <taxon>Myoidea</taxon>
        <taxon>Myidae</taxon>
        <taxon>Mya</taxon>
    </lineage>
</organism>
<keyword evidence="4" id="KW-1185">Reference proteome</keyword>
<evidence type="ECO:0000313" key="3">
    <source>
        <dbReference type="EMBL" id="WAR26391.1"/>
    </source>
</evidence>
<dbReference type="Proteomes" id="UP001164746">
    <property type="component" value="Chromosome 14"/>
</dbReference>
<feature type="region of interest" description="Disordered" evidence="2">
    <location>
        <begin position="241"/>
        <end position="315"/>
    </location>
</feature>
<dbReference type="EMBL" id="CP111025">
    <property type="protein sequence ID" value="WAR26391.1"/>
    <property type="molecule type" value="Genomic_DNA"/>
</dbReference>
<accession>A0ABY7G059</accession>